<evidence type="ECO:0000313" key="3">
    <source>
        <dbReference type="Proteomes" id="UP000017048"/>
    </source>
</evidence>
<accession>U5EFW6</accession>
<gene>
    <name evidence="2" type="ORF">NCAST_30_00560</name>
</gene>
<dbReference type="GeneID" id="91516993"/>
<feature type="signal peptide" evidence="1">
    <location>
        <begin position="1"/>
        <end position="32"/>
    </location>
</feature>
<sequence>MNRTGWTPNGRVRRVIGVAVVAAMCFVVPACAEDSVGDDVADQVCEIVGPVADAVASRLARGKAITVLIIAALTGVVLDDACLRHHVEEAE</sequence>
<dbReference type="Proteomes" id="UP000017048">
    <property type="component" value="Unassembled WGS sequence"/>
</dbReference>
<proteinExistence type="predicted"/>
<dbReference type="STRING" id="1824.SAMN05444423_105393"/>
<dbReference type="AlphaFoldDB" id="U5EFW6"/>
<comment type="caution">
    <text evidence="2">The sequence shown here is derived from an EMBL/GenBank/DDBJ whole genome shotgun (WGS) entry which is preliminary data.</text>
</comment>
<organism evidence="2 3">
    <name type="scientific">Nocardia asteroides NBRC 15531</name>
    <dbReference type="NCBI Taxonomy" id="1110697"/>
    <lineage>
        <taxon>Bacteria</taxon>
        <taxon>Bacillati</taxon>
        <taxon>Actinomycetota</taxon>
        <taxon>Actinomycetes</taxon>
        <taxon>Mycobacteriales</taxon>
        <taxon>Nocardiaceae</taxon>
        <taxon>Nocardia</taxon>
    </lineage>
</organism>
<dbReference type="EMBL" id="BAFO02000030">
    <property type="protein sequence ID" value="GAD85286.1"/>
    <property type="molecule type" value="Genomic_DNA"/>
</dbReference>
<name>U5EFW6_NOCAS</name>
<feature type="chain" id="PRO_5004659710" evidence="1">
    <location>
        <begin position="33"/>
        <end position="91"/>
    </location>
</feature>
<keyword evidence="1" id="KW-0732">Signal</keyword>
<dbReference type="RefSeq" id="WP_022566642.1">
    <property type="nucleotide sequence ID" value="NZ_BAFO02000030.1"/>
</dbReference>
<evidence type="ECO:0000313" key="2">
    <source>
        <dbReference type="EMBL" id="GAD85286.1"/>
    </source>
</evidence>
<keyword evidence="3" id="KW-1185">Reference proteome</keyword>
<protein>
    <submittedName>
        <fullName evidence="2">Uncharacterized protein</fullName>
    </submittedName>
</protein>
<evidence type="ECO:0000256" key="1">
    <source>
        <dbReference type="SAM" id="SignalP"/>
    </source>
</evidence>
<reference evidence="2 3" key="1">
    <citation type="journal article" date="2014" name="BMC Genomics">
        <title>Genome based analysis of type-I polyketide synthase and nonribosomal peptide synthetase gene clusters in seven strains of five representative Nocardia species.</title>
        <authorList>
            <person name="Komaki H."/>
            <person name="Ichikawa N."/>
            <person name="Hosoyama A."/>
            <person name="Takahashi-Nakaguchi A."/>
            <person name="Matsuzawa T."/>
            <person name="Suzuki K."/>
            <person name="Fujita N."/>
            <person name="Gonoi T."/>
        </authorList>
    </citation>
    <scope>NUCLEOTIDE SEQUENCE [LARGE SCALE GENOMIC DNA]</scope>
    <source>
        <strain evidence="2 3">NBRC 15531</strain>
    </source>
</reference>